<dbReference type="EMBL" id="QRGA01000016">
    <property type="protein sequence ID" value="RDU96051.1"/>
    <property type="molecule type" value="Genomic_DNA"/>
</dbReference>
<comment type="caution">
    <text evidence="2">The sequence shown here is derived from an EMBL/GenBank/DDBJ whole genome shotgun (WGS) entry which is preliminary data.</text>
</comment>
<keyword evidence="3" id="KW-1185">Reference proteome</keyword>
<gene>
    <name evidence="2" type="ORF">DWV00_25730</name>
</gene>
<evidence type="ECO:0000256" key="1">
    <source>
        <dbReference type="SAM" id="MobiDB-lite"/>
    </source>
</evidence>
<accession>A0A3D8JUI7</accession>
<organism evidence="2 3">
    <name type="scientific">Trinickia dinghuensis</name>
    <dbReference type="NCBI Taxonomy" id="2291023"/>
    <lineage>
        <taxon>Bacteria</taxon>
        <taxon>Pseudomonadati</taxon>
        <taxon>Pseudomonadota</taxon>
        <taxon>Betaproteobacteria</taxon>
        <taxon>Burkholderiales</taxon>
        <taxon>Burkholderiaceae</taxon>
        <taxon>Trinickia</taxon>
    </lineage>
</organism>
<feature type="region of interest" description="Disordered" evidence="1">
    <location>
        <begin position="389"/>
        <end position="417"/>
    </location>
</feature>
<feature type="region of interest" description="Disordered" evidence="1">
    <location>
        <begin position="1"/>
        <end position="27"/>
    </location>
</feature>
<name>A0A3D8JUI7_9BURK</name>
<dbReference type="AlphaFoldDB" id="A0A3D8JUI7"/>
<sequence>MDDRSATARGSDGAGFQQSSPQQLRFRDSKDPAGIIADFTQIDTDGHYRVRGSARRGRLDAATGVIGHAAPAPLNVKHNDFAGIVSLAPGWNTVTILTADLTGEVGKAAFQVYRPQLRSMLLTDPKLVALKPLIASIYASYGIDADSPPLEQTRAVRDWVARTMVHPESRFHPNGSVADAAVLPASTSWEDVNAILTWNKIEADQTFWEKFHYDGYAMLDALLGTLDRASSRRENNGLMEQIEPGRFRIRDIRTFKYPFCTYQVAVLQVLWAAAGFASVALSVNGHDPAAVFIPNEGWVYSDPTFNEELRASQHDSPLAPAEALDLARSGARADLHPLKGIGPGRTGPLWDNEQYIAGSATYFDFVRNGFSYLRVLTDNRLLGGRPDRQIVTVSGSDDPKPGPVVSPEAAFRAPPDDASAIRDARTLRLVP</sequence>
<dbReference type="Proteomes" id="UP000256838">
    <property type="component" value="Unassembled WGS sequence"/>
</dbReference>
<evidence type="ECO:0000313" key="2">
    <source>
        <dbReference type="EMBL" id="RDU96051.1"/>
    </source>
</evidence>
<reference evidence="2 3" key="1">
    <citation type="submission" date="2018-08" db="EMBL/GenBank/DDBJ databases">
        <title>Paraburkholderia sp. DHOM06 isolated from forest soil.</title>
        <authorList>
            <person name="Gao Z.-H."/>
            <person name="Qiu L.-H."/>
        </authorList>
    </citation>
    <scope>NUCLEOTIDE SEQUENCE [LARGE SCALE GENOMIC DNA]</scope>
    <source>
        <strain evidence="2 3">DHOM06</strain>
    </source>
</reference>
<protein>
    <submittedName>
        <fullName evidence="2">Uncharacterized protein</fullName>
    </submittedName>
</protein>
<evidence type="ECO:0000313" key="3">
    <source>
        <dbReference type="Proteomes" id="UP000256838"/>
    </source>
</evidence>
<proteinExistence type="predicted"/>